<dbReference type="GeneID" id="100891354"/>
<dbReference type="GO" id="GO:0005737">
    <property type="term" value="C:cytoplasm"/>
    <property type="evidence" value="ECO:0000318"/>
    <property type="project" value="GO_Central"/>
</dbReference>
<dbReference type="AlphaFoldDB" id="A0A7M7NFK1"/>
<feature type="compositionally biased region" description="Basic and acidic residues" evidence="2">
    <location>
        <begin position="21"/>
        <end position="39"/>
    </location>
</feature>
<dbReference type="PANTHER" id="PTHR13382">
    <property type="entry name" value="MITOCHONDRIAL ATP SYNTHASE COUPLING FACTOR B"/>
    <property type="match status" value="1"/>
</dbReference>
<dbReference type="KEGG" id="spu:100891354"/>
<evidence type="ECO:0000259" key="3">
    <source>
        <dbReference type="Pfam" id="PF25372"/>
    </source>
</evidence>
<dbReference type="InterPro" id="IPR006553">
    <property type="entry name" value="Leu-rich_rpt_Cys-con_subtyp"/>
</dbReference>
<dbReference type="InParanoid" id="A0A7M7NFK1"/>
<feature type="region of interest" description="Disordered" evidence="2">
    <location>
        <begin position="1"/>
        <end position="51"/>
    </location>
</feature>
<feature type="domain" description="F-box/LRR-repeat protein 15-like leucin rich repeat" evidence="3">
    <location>
        <begin position="181"/>
        <end position="355"/>
    </location>
</feature>
<dbReference type="OMA" id="CHRITER"/>
<protein>
    <recommendedName>
        <fullName evidence="3">F-box/LRR-repeat protein 15-like leucin rich repeat domain-containing protein</fullName>
    </recommendedName>
</protein>
<dbReference type="CDD" id="cd22126">
    <property type="entry name" value="F-box_FBXL15"/>
    <property type="match status" value="1"/>
</dbReference>
<dbReference type="SUPFAM" id="SSF52047">
    <property type="entry name" value="RNI-like"/>
    <property type="match status" value="1"/>
</dbReference>
<reference evidence="5" key="1">
    <citation type="submission" date="2015-02" db="EMBL/GenBank/DDBJ databases">
        <title>Genome sequencing for Strongylocentrotus purpuratus.</title>
        <authorList>
            <person name="Murali S."/>
            <person name="Liu Y."/>
            <person name="Vee V."/>
            <person name="English A."/>
            <person name="Wang M."/>
            <person name="Skinner E."/>
            <person name="Han Y."/>
            <person name="Muzny D.M."/>
            <person name="Worley K.C."/>
            <person name="Gibbs R.A."/>
        </authorList>
    </citation>
    <scope>NUCLEOTIDE SEQUENCE</scope>
</reference>
<reference evidence="4" key="2">
    <citation type="submission" date="2021-01" db="UniProtKB">
        <authorList>
            <consortium name="EnsemblMetazoa"/>
        </authorList>
    </citation>
    <scope>IDENTIFICATION</scope>
</reference>
<dbReference type="RefSeq" id="XP_030835644.1">
    <property type="nucleotide sequence ID" value="XM_030979784.1"/>
</dbReference>
<dbReference type="EnsemblMetazoa" id="XM_030979784">
    <property type="protein sequence ID" value="XP_030835644"/>
    <property type="gene ID" value="LOC100891354"/>
</dbReference>
<name>A0A7M7NFK1_STRPU</name>
<proteinExistence type="predicted"/>
<keyword evidence="1" id="KW-0833">Ubl conjugation pathway</keyword>
<feature type="region of interest" description="Disordered" evidence="2">
    <location>
        <begin position="81"/>
        <end position="107"/>
    </location>
</feature>
<dbReference type="InterPro" id="IPR057207">
    <property type="entry name" value="FBXL15_LRR"/>
</dbReference>
<dbReference type="SMART" id="SM00367">
    <property type="entry name" value="LRR_CC"/>
    <property type="match status" value="4"/>
</dbReference>
<keyword evidence="5" id="KW-1185">Reference proteome</keyword>
<feature type="compositionally biased region" description="Acidic residues" evidence="2">
    <location>
        <begin position="1"/>
        <end position="10"/>
    </location>
</feature>
<evidence type="ECO:0000256" key="2">
    <source>
        <dbReference type="SAM" id="MobiDB-lite"/>
    </source>
</evidence>
<dbReference type="Proteomes" id="UP000007110">
    <property type="component" value="Unassembled WGS sequence"/>
</dbReference>
<dbReference type="InterPro" id="IPR032675">
    <property type="entry name" value="LRR_dom_sf"/>
</dbReference>
<evidence type="ECO:0000313" key="5">
    <source>
        <dbReference type="Proteomes" id="UP000007110"/>
    </source>
</evidence>
<evidence type="ECO:0000256" key="1">
    <source>
        <dbReference type="ARBA" id="ARBA00022786"/>
    </source>
</evidence>
<sequence length="403" mass="45267">MAGDGQEWEEVIILQNQDGEPIAKKRMDVNGEQGRKSESDVNGSRDAGSGALDRDVLSHLSIMSMKAGLSFSPHSDWTKVCKERTSQRSRDDDEEEDEEEEDDNPLNVVPADGLTVLDILPWEDVLVSRILPFMSLTDLFQLRQVSCGCRDAVAIFFASNHHLDLSAVGPEFTQDAFRVVSAEAKNLTTLNVANCKKWITDDLILPVIEANRNLRDISISENSSLSTNVVRRIATRCPDLCSLSLAECQQVTSTSVECVGMNCDQLEHLDLRGCWAMDDDTLSLVLQLHPQLKWLSVARAYGVTDLLVDQICTYCPNIEYLDVEGCWRITDAAIRQLWNLESLKTLKVKDCRYITERSLARFRAKGVQIDVLLPEESDLAKLERHLRAREFGRARSIPPNFAL</sequence>
<dbReference type="PANTHER" id="PTHR13382:SF78">
    <property type="entry name" value="F-BOX AND LEUCINE-RICH REPEAT PROTEIN 13"/>
    <property type="match status" value="1"/>
</dbReference>
<evidence type="ECO:0000313" key="4">
    <source>
        <dbReference type="EnsemblMetazoa" id="XP_030835644"/>
    </source>
</evidence>
<accession>A0A7M7NFK1</accession>
<dbReference type="OrthoDB" id="10257471at2759"/>
<organism evidence="4 5">
    <name type="scientific">Strongylocentrotus purpuratus</name>
    <name type="common">Purple sea urchin</name>
    <dbReference type="NCBI Taxonomy" id="7668"/>
    <lineage>
        <taxon>Eukaryota</taxon>
        <taxon>Metazoa</taxon>
        <taxon>Echinodermata</taxon>
        <taxon>Eleutherozoa</taxon>
        <taxon>Echinozoa</taxon>
        <taxon>Echinoidea</taxon>
        <taxon>Euechinoidea</taxon>
        <taxon>Echinacea</taxon>
        <taxon>Camarodonta</taxon>
        <taxon>Echinidea</taxon>
        <taxon>Strongylocentrotidae</taxon>
        <taxon>Strongylocentrotus</taxon>
    </lineage>
</organism>
<dbReference type="InterPro" id="IPR050648">
    <property type="entry name" value="F-box_LRR-repeat"/>
</dbReference>
<dbReference type="Pfam" id="PF25372">
    <property type="entry name" value="DUF7885"/>
    <property type="match status" value="1"/>
</dbReference>
<feature type="compositionally biased region" description="Acidic residues" evidence="2">
    <location>
        <begin position="92"/>
        <end position="104"/>
    </location>
</feature>
<dbReference type="Gene3D" id="3.80.10.10">
    <property type="entry name" value="Ribonuclease Inhibitor"/>
    <property type="match status" value="1"/>
</dbReference>
<feature type="compositionally biased region" description="Basic and acidic residues" evidence="2">
    <location>
        <begin position="81"/>
        <end position="91"/>
    </location>
</feature>